<evidence type="ECO:0000256" key="2">
    <source>
        <dbReference type="ARBA" id="ARBA00039630"/>
    </source>
</evidence>
<evidence type="ECO:0000256" key="1">
    <source>
        <dbReference type="ARBA" id="ARBA00011026"/>
    </source>
</evidence>
<comment type="similarity">
    <text evidence="1">Belongs to the FAM221 family.</text>
</comment>
<protein>
    <recommendedName>
        <fullName evidence="2">Protein FAM221A</fullName>
    </recommendedName>
</protein>
<reference evidence="3 4" key="1">
    <citation type="journal article" date="2015" name="Sci. Rep.">
        <title>Genome of the facultative scuticociliatosis pathogen Pseudocohnilembus persalinus provides insight into its virulence through horizontal gene transfer.</title>
        <authorList>
            <person name="Xiong J."/>
            <person name="Wang G."/>
            <person name="Cheng J."/>
            <person name="Tian M."/>
            <person name="Pan X."/>
            <person name="Warren A."/>
            <person name="Jiang C."/>
            <person name="Yuan D."/>
            <person name="Miao W."/>
        </authorList>
    </citation>
    <scope>NUCLEOTIDE SEQUENCE [LARGE SCALE GENOMIC DNA]</scope>
    <source>
        <strain evidence="3">36N120E</strain>
    </source>
</reference>
<dbReference type="Proteomes" id="UP000054937">
    <property type="component" value="Unassembled WGS sequence"/>
</dbReference>
<dbReference type="InParanoid" id="A0A0V0QSN8"/>
<name>A0A0V0QSN8_PSEPJ</name>
<sequence length="299" mass="33897">MVDRVSLGSEQARHVDAYIQYHQLVGQSDNGKMMSEQEFEQYKKKMIQNAGNRLHVTWQNSKGKECKTIGPSSKCYCDHRYKEHDYVSPQGKMIKCKMNGCKCKCFSYIPLFGSQDMKCVCKHSYSQHDPNSKKCKCGGCQYFTSTWSCQCGQKLNQHETVMETKQEREMTGKPVNDNPMSIGGISKFGDMVGYEDSYQKQIEDMGGISGAHNRQAPIGYNNMQAIGGQQQKMLTQNQYQQQNSQQQNQLANIQQGQLNPLQNQVSAYELFMTPHSFQKGSGKGSGCNTGPKYRAIKKY</sequence>
<dbReference type="PANTHER" id="PTHR31214">
    <property type="entry name" value="PROTEIN FAM221A-RELATED"/>
    <property type="match status" value="1"/>
</dbReference>
<gene>
    <name evidence="3" type="ORF">PPERSA_00670</name>
</gene>
<evidence type="ECO:0000313" key="4">
    <source>
        <dbReference type="Proteomes" id="UP000054937"/>
    </source>
</evidence>
<dbReference type="InterPro" id="IPR026755">
    <property type="entry name" value="Fam221a/b"/>
</dbReference>
<evidence type="ECO:0000313" key="3">
    <source>
        <dbReference type="EMBL" id="KRX05369.1"/>
    </source>
</evidence>
<dbReference type="OrthoDB" id="310364at2759"/>
<keyword evidence="4" id="KW-1185">Reference proteome</keyword>
<comment type="caution">
    <text evidence="3">The sequence shown here is derived from an EMBL/GenBank/DDBJ whole genome shotgun (WGS) entry which is preliminary data.</text>
</comment>
<accession>A0A0V0QSN8</accession>
<organism evidence="3 4">
    <name type="scientific">Pseudocohnilembus persalinus</name>
    <name type="common">Ciliate</name>
    <dbReference type="NCBI Taxonomy" id="266149"/>
    <lineage>
        <taxon>Eukaryota</taxon>
        <taxon>Sar</taxon>
        <taxon>Alveolata</taxon>
        <taxon>Ciliophora</taxon>
        <taxon>Intramacronucleata</taxon>
        <taxon>Oligohymenophorea</taxon>
        <taxon>Scuticociliatia</taxon>
        <taxon>Philasterida</taxon>
        <taxon>Pseudocohnilembidae</taxon>
        <taxon>Pseudocohnilembus</taxon>
    </lineage>
</organism>
<dbReference type="EMBL" id="LDAU01000109">
    <property type="protein sequence ID" value="KRX05369.1"/>
    <property type="molecule type" value="Genomic_DNA"/>
</dbReference>
<dbReference type="PANTHER" id="PTHR31214:SF2">
    <property type="entry name" value="PROTEIN FAM221A"/>
    <property type="match status" value="1"/>
</dbReference>
<dbReference type="AlphaFoldDB" id="A0A0V0QSN8"/>
<dbReference type="OMA" id="HDWMATE"/>
<dbReference type="Pfam" id="PF14753">
    <property type="entry name" value="FAM221"/>
    <property type="match status" value="1"/>
</dbReference>
<proteinExistence type="inferred from homology"/>